<reference evidence="2 3" key="1">
    <citation type="submission" date="2023-11" db="EMBL/GenBank/DDBJ databases">
        <authorList>
            <person name="Hedman E."/>
            <person name="Englund M."/>
            <person name="Stromberg M."/>
            <person name="Nyberg Akerstrom W."/>
            <person name="Nylinder S."/>
            <person name="Jareborg N."/>
            <person name="Kallberg Y."/>
            <person name="Kronander E."/>
        </authorList>
    </citation>
    <scope>NUCLEOTIDE SEQUENCE [LARGE SCALE GENOMIC DNA]</scope>
</reference>
<proteinExistence type="predicted"/>
<evidence type="ECO:0000313" key="3">
    <source>
        <dbReference type="Proteomes" id="UP001314205"/>
    </source>
</evidence>
<feature type="compositionally biased region" description="Low complexity" evidence="1">
    <location>
        <begin position="39"/>
        <end position="72"/>
    </location>
</feature>
<name>A0AAV1LGT3_9NEOP</name>
<dbReference type="Proteomes" id="UP001314205">
    <property type="component" value="Unassembled WGS sequence"/>
</dbReference>
<accession>A0AAV1LGT3</accession>
<keyword evidence="3" id="KW-1185">Reference proteome</keyword>
<organism evidence="2 3">
    <name type="scientific">Parnassius mnemosyne</name>
    <name type="common">clouded apollo</name>
    <dbReference type="NCBI Taxonomy" id="213953"/>
    <lineage>
        <taxon>Eukaryota</taxon>
        <taxon>Metazoa</taxon>
        <taxon>Ecdysozoa</taxon>
        <taxon>Arthropoda</taxon>
        <taxon>Hexapoda</taxon>
        <taxon>Insecta</taxon>
        <taxon>Pterygota</taxon>
        <taxon>Neoptera</taxon>
        <taxon>Endopterygota</taxon>
        <taxon>Lepidoptera</taxon>
        <taxon>Glossata</taxon>
        <taxon>Ditrysia</taxon>
        <taxon>Papilionoidea</taxon>
        <taxon>Papilionidae</taxon>
        <taxon>Parnassiinae</taxon>
        <taxon>Parnassini</taxon>
        <taxon>Parnassius</taxon>
        <taxon>Driopa</taxon>
    </lineage>
</organism>
<comment type="caution">
    <text evidence="2">The sequence shown here is derived from an EMBL/GenBank/DDBJ whole genome shotgun (WGS) entry which is preliminary data.</text>
</comment>
<protein>
    <submittedName>
        <fullName evidence="2">Uncharacterized protein</fullName>
    </submittedName>
</protein>
<feature type="region of interest" description="Disordered" evidence="1">
    <location>
        <begin position="28"/>
        <end position="80"/>
    </location>
</feature>
<sequence>MAGSGDSCGIADSSIVSFNSSLSADENRISLGGSGDITPSSSSSDSKVELSPSSSPNKKSSSSPLPTKSSSSEFPKASRISDSCNKTRFDCARKGGAKGPLPWAADFRWQRNGREELAAAIGKYALFLSSILISSSGTVEKELAILLS</sequence>
<gene>
    <name evidence="2" type="ORF">PARMNEM_LOCUS13832</name>
</gene>
<dbReference type="EMBL" id="CAVLGL010000089">
    <property type="protein sequence ID" value="CAK1594150.1"/>
    <property type="molecule type" value="Genomic_DNA"/>
</dbReference>
<dbReference type="AlphaFoldDB" id="A0AAV1LGT3"/>
<evidence type="ECO:0000256" key="1">
    <source>
        <dbReference type="SAM" id="MobiDB-lite"/>
    </source>
</evidence>
<evidence type="ECO:0000313" key="2">
    <source>
        <dbReference type="EMBL" id="CAK1594150.1"/>
    </source>
</evidence>